<dbReference type="GO" id="GO:0046872">
    <property type="term" value="F:metal ion binding"/>
    <property type="evidence" value="ECO:0007669"/>
    <property type="project" value="UniProtKB-KW"/>
</dbReference>
<evidence type="ECO:0000313" key="20">
    <source>
        <dbReference type="Proteomes" id="UP000714817"/>
    </source>
</evidence>
<dbReference type="GO" id="GO:0008986">
    <property type="term" value="F:pyruvate, water dikinase activity"/>
    <property type="evidence" value="ECO:0007669"/>
    <property type="project" value="UniProtKB-EC"/>
</dbReference>
<evidence type="ECO:0000256" key="2">
    <source>
        <dbReference type="ARBA" id="ARBA00002988"/>
    </source>
</evidence>
<evidence type="ECO:0000256" key="10">
    <source>
        <dbReference type="ARBA" id="ARBA00022777"/>
    </source>
</evidence>
<evidence type="ECO:0000256" key="5">
    <source>
        <dbReference type="ARBA" id="ARBA00011996"/>
    </source>
</evidence>
<keyword evidence="8 15" id="KW-0479">Metal-binding</keyword>
<reference evidence="19" key="2">
    <citation type="journal article" date="2021" name="Microbiome">
        <title>Successional dynamics and alternative stable states in a saline activated sludge microbial community over 9 years.</title>
        <authorList>
            <person name="Wang Y."/>
            <person name="Ye J."/>
            <person name="Ju F."/>
            <person name="Liu L."/>
            <person name="Boyd J.A."/>
            <person name="Deng Y."/>
            <person name="Parks D.H."/>
            <person name="Jiang X."/>
            <person name="Yin X."/>
            <person name="Woodcroft B.J."/>
            <person name="Tyson G.W."/>
            <person name="Hugenholtz P."/>
            <person name="Polz M.F."/>
            <person name="Zhang T."/>
        </authorList>
    </citation>
    <scope>NUCLEOTIDE SEQUENCE</scope>
    <source>
        <strain evidence="19">HKST-UBA80</strain>
    </source>
</reference>
<keyword evidence="11 15" id="KW-0067">ATP-binding</keyword>
<evidence type="ECO:0000256" key="8">
    <source>
        <dbReference type="ARBA" id="ARBA00022723"/>
    </source>
</evidence>
<evidence type="ECO:0000256" key="3">
    <source>
        <dbReference type="ARBA" id="ARBA00004742"/>
    </source>
</evidence>
<dbReference type="FunFam" id="3.30.1490.20:FF:000010">
    <property type="entry name" value="Phosphoenolpyruvate synthase"/>
    <property type="match status" value="1"/>
</dbReference>
<dbReference type="AlphaFoldDB" id="A0A955DZA9"/>
<dbReference type="InterPro" id="IPR002192">
    <property type="entry name" value="PPDK_AMP/ATP-bd"/>
</dbReference>
<dbReference type="InterPro" id="IPR013815">
    <property type="entry name" value="ATP_grasp_subdomain_1"/>
</dbReference>
<evidence type="ECO:0000256" key="13">
    <source>
        <dbReference type="ARBA" id="ARBA00033470"/>
    </source>
</evidence>
<keyword evidence="10 15" id="KW-0418">Kinase</keyword>
<gene>
    <name evidence="19" type="primary">ppsA</name>
    <name evidence="19" type="ORF">KDA10_00980</name>
</gene>
<evidence type="ECO:0000256" key="9">
    <source>
        <dbReference type="ARBA" id="ARBA00022741"/>
    </source>
</evidence>
<dbReference type="Gene3D" id="3.20.20.60">
    <property type="entry name" value="Phosphoenolpyruvate-binding domains"/>
    <property type="match status" value="1"/>
</dbReference>
<dbReference type="InterPro" id="IPR036637">
    <property type="entry name" value="Phosphohistidine_dom_sf"/>
</dbReference>
<evidence type="ECO:0000256" key="1">
    <source>
        <dbReference type="ARBA" id="ARBA00001946"/>
    </source>
</evidence>
<dbReference type="Pfam" id="PF01326">
    <property type="entry name" value="PPDK_N"/>
    <property type="match status" value="1"/>
</dbReference>
<dbReference type="PANTHER" id="PTHR43030:SF1">
    <property type="entry name" value="PHOSPHOENOLPYRUVATE SYNTHASE"/>
    <property type="match status" value="1"/>
</dbReference>
<dbReference type="PRINTS" id="PR01736">
    <property type="entry name" value="PHPHTRNFRASE"/>
</dbReference>
<comment type="cofactor">
    <cofactor evidence="1 15">
        <name>Mg(2+)</name>
        <dbReference type="ChEBI" id="CHEBI:18420"/>
    </cofactor>
</comment>
<protein>
    <recommendedName>
        <fullName evidence="6 15">Phosphoenolpyruvate synthase</fullName>
        <shortName evidence="15">PEP synthase</shortName>
        <ecNumber evidence="5 15">2.7.9.2</ecNumber>
    </recommendedName>
    <alternativeName>
        <fullName evidence="13 15">Pyruvate, water dikinase</fullName>
    </alternativeName>
</protein>
<comment type="function">
    <text evidence="2 15">Catalyzes the phosphorylation of pyruvate to phosphoenolpyruvate.</text>
</comment>
<feature type="domain" description="PEP-utilising enzyme C-terminal" evidence="18">
    <location>
        <begin position="448"/>
        <end position="744"/>
    </location>
</feature>
<evidence type="ECO:0000256" key="14">
    <source>
        <dbReference type="ARBA" id="ARBA00047700"/>
    </source>
</evidence>
<keyword evidence="12 15" id="KW-0460">Magnesium</keyword>
<dbReference type="Pfam" id="PF00391">
    <property type="entry name" value="PEP-utilizers"/>
    <property type="match status" value="1"/>
</dbReference>
<dbReference type="EC" id="2.7.9.2" evidence="5 15"/>
<evidence type="ECO:0000259" key="18">
    <source>
        <dbReference type="Pfam" id="PF02896"/>
    </source>
</evidence>
<comment type="catalytic activity">
    <reaction evidence="14 15">
        <text>pyruvate + ATP + H2O = phosphoenolpyruvate + AMP + phosphate + 2 H(+)</text>
        <dbReference type="Rhea" id="RHEA:11364"/>
        <dbReference type="ChEBI" id="CHEBI:15361"/>
        <dbReference type="ChEBI" id="CHEBI:15377"/>
        <dbReference type="ChEBI" id="CHEBI:15378"/>
        <dbReference type="ChEBI" id="CHEBI:30616"/>
        <dbReference type="ChEBI" id="CHEBI:43474"/>
        <dbReference type="ChEBI" id="CHEBI:58702"/>
        <dbReference type="ChEBI" id="CHEBI:456215"/>
        <dbReference type="EC" id="2.7.9.2"/>
    </reaction>
</comment>
<dbReference type="PROSITE" id="PS00370">
    <property type="entry name" value="PEP_ENZYMES_PHOS_SITE"/>
    <property type="match status" value="1"/>
</dbReference>
<feature type="domain" description="Pyruvate phosphate dikinase AMP/ATP-binding" evidence="17">
    <location>
        <begin position="20"/>
        <end position="330"/>
    </location>
</feature>
<accession>A0A955DZA9</accession>
<dbReference type="Gene3D" id="3.50.30.10">
    <property type="entry name" value="Phosphohistidine domain"/>
    <property type="match status" value="1"/>
</dbReference>
<keyword evidence="9 15" id="KW-0547">Nucleotide-binding</keyword>
<keyword evidence="7 15" id="KW-0808">Transferase</keyword>
<proteinExistence type="inferred from homology"/>
<dbReference type="GO" id="GO:0005524">
    <property type="term" value="F:ATP binding"/>
    <property type="evidence" value="ECO:0007669"/>
    <property type="project" value="UniProtKB-KW"/>
</dbReference>
<dbReference type="Proteomes" id="UP000714817">
    <property type="component" value="Unassembled WGS sequence"/>
</dbReference>
<dbReference type="PIRSF" id="PIRSF000854">
    <property type="entry name" value="PEP_synthase"/>
    <property type="match status" value="1"/>
</dbReference>
<evidence type="ECO:0000256" key="15">
    <source>
        <dbReference type="PIRNR" id="PIRNR000854"/>
    </source>
</evidence>
<feature type="domain" description="PEP-utilising enzyme mobile" evidence="16">
    <location>
        <begin position="365"/>
        <end position="435"/>
    </location>
</feature>
<reference evidence="19" key="1">
    <citation type="submission" date="2020-04" db="EMBL/GenBank/DDBJ databases">
        <authorList>
            <person name="Zhang T."/>
        </authorList>
    </citation>
    <scope>NUCLEOTIDE SEQUENCE</scope>
    <source>
        <strain evidence="19">HKST-UBA80</strain>
    </source>
</reference>
<evidence type="ECO:0000256" key="6">
    <source>
        <dbReference type="ARBA" id="ARBA00021623"/>
    </source>
</evidence>
<evidence type="ECO:0000256" key="4">
    <source>
        <dbReference type="ARBA" id="ARBA00007837"/>
    </source>
</evidence>
<dbReference type="InterPro" id="IPR040442">
    <property type="entry name" value="Pyrv_kinase-like_dom_sf"/>
</dbReference>
<evidence type="ECO:0000256" key="11">
    <source>
        <dbReference type="ARBA" id="ARBA00022840"/>
    </source>
</evidence>
<dbReference type="Pfam" id="PF02896">
    <property type="entry name" value="PEP-utilizers_C"/>
    <property type="match status" value="1"/>
</dbReference>
<evidence type="ECO:0000256" key="12">
    <source>
        <dbReference type="ARBA" id="ARBA00022842"/>
    </source>
</evidence>
<sequence>MNKNTAHTLWFNQIRKNDIALVGGKGANLGEMYHAEIPVPNGFVVTAKAYFDFLKKTSLKDKILTELSGLNVEDSNKLIEASKHIKTAIMSAAMPEDIQQEIKKSYHELCGEFDKRVAVRSSATAEDLPDASFAGQQETYLNVEGYKDVIKHVQMCWASLFESRAIFYRTDKNYDHLKVGIAVPVQLMVQSEISGIMFTVNPLTNSRKEVSIEAAFGLGQPIVSGELTPDQFLIDKKTNKITYRHIAKQTWQFTLAGKTPVSKAYQEKQKLSDKYVKELAQLGMRIEDHYGRPQDIEWALEGKKLFIVQSRPVTTLNDVKADSLHSHVDEKKAGKFILEGLAASPGVASGPVVIVRSPKEISRVKEGDILVAVMTDPDYVPAMKRASAIVTDEGGRTSHAAIVSRELGIPAVVGSEHATKILKQGEVVTVDGSTGKVFEGDFVVKEEVKSEAKADFKTATKIYVNLAEPELAEDMAARNVDGVGLLRAEFIVAQIGKHPRKFIEDGKQDEFVIKLAEGMGKFAKAFHPRPVVYRATDFRTNEFRNLVGGAKYEKDERNPMIGFRGASRYLEDDDVFRLEIEAMKIVRNKQGLKNLHMMIPFVRTVDQLVGVKKIMSANGLRRSGSFMIWMMVEIPSNVILLEDFLNEGIDGVSIGTNDLTMLILGVDRDNPKVANVYNELDPAVMAALEKVVTVSKKMKVTCSMCGQAPSQYPELVEKLVEWGITSVSLSPDVVEKTRKIVYEAEKKLLAKKHSQKSVSKEAKRKRFTI</sequence>
<dbReference type="EMBL" id="JAGQNY010000003">
    <property type="protein sequence ID" value="MCA9301926.1"/>
    <property type="molecule type" value="Genomic_DNA"/>
</dbReference>
<comment type="caution">
    <text evidence="19">The sequence shown here is derived from an EMBL/GenBank/DDBJ whole genome shotgun (WGS) entry which is preliminary data.</text>
</comment>
<name>A0A955DZA9_UNCKA</name>
<dbReference type="InterPro" id="IPR008279">
    <property type="entry name" value="PEP-util_enz_mobile_dom"/>
</dbReference>
<dbReference type="InterPro" id="IPR006319">
    <property type="entry name" value="PEP_synth"/>
</dbReference>
<evidence type="ECO:0000259" key="17">
    <source>
        <dbReference type="Pfam" id="PF01326"/>
    </source>
</evidence>
<dbReference type="SUPFAM" id="SSF52009">
    <property type="entry name" value="Phosphohistidine domain"/>
    <property type="match status" value="1"/>
</dbReference>
<comment type="pathway">
    <text evidence="3 15">Carbohydrate biosynthesis; gluconeogenesis.</text>
</comment>
<dbReference type="SUPFAM" id="SSF51621">
    <property type="entry name" value="Phosphoenolpyruvate/pyruvate domain"/>
    <property type="match status" value="1"/>
</dbReference>
<dbReference type="NCBIfam" id="NF005057">
    <property type="entry name" value="PRK06464.1"/>
    <property type="match status" value="1"/>
</dbReference>
<evidence type="ECO:0000256" key="7">
    <source>
        <dbReference type="ARBA" id="ARBA00022679"/>
    </source>
</evidence>
<dbReference type="InterPro" id="IPR015813">
    <property type="entry name" value="Pyrv/PenolPyrv_kinase-like_dom"/>
</dbReference>
<dbReference type="Gene3D" id="3.30.470.20">
    <property type="entry name" value="ATP-grasp fold, B domain"/>
    <property type="match status" value="1"/>
</dbReference>
<organism evidence="19 20">
    <name type="scientific">candidate division WWE3 bacterium</name>
    <dbReference type="NCBI Taxonomy" id="2053526"/>
    <lineage>
        <taxon>Bacteria</taxon>
        <taxon>Katanobacteria</taxon>
    </lineage>
</organism>
<dbReference type="InterPro" id="IPR000121">
    <property type="entry name" value="PEP_util_C"/>
</dbReference>
<dbReference type="SUPFAM" id="SSF56059">
    <property type="entry name" value="Glutathione synthetase ATP-binding domain-like"/>
    <property type="match status" value="1"/>
</dbReference>
<evidence type="ECO:0000313" key="19">
    <source>
        <dbReference type="EMBL" id="MCA9301926.1"/>
    </source>
</evidence>
<evidence type="ECO:0000259" key="16">
    <source>
        <dbReference type="Pfam" id="PF00391"/>
    </source>
</evidence>
<dbReference type="PANTHER" id="PTHR43030">
    <property type="entry name" value="PHOSPHOENOLPYRUVATE SYNTHASE"/>
    <property type="match status" value="1"/>
</dbReference>
<dbReference type="InterPro" id="IPR018274">
    <property type="entry name" value="PEP_util_AS"/>
</dbReference>
<comment type="similarity">
    <text evidence="4 15">Belongs to the PEP-utilizing enzyme family.</text>
</comment>
<dbReference type="Gene3D" id="3.30.1490.20">
    <property type="entry name" value="ATP-grasp fold, A domain"/>
    <property type="match status" value="1"/>
</dbReference>
<dbReference type="NCBIfam" id="TIGR01418">
    <property type="entry name" value="PEP_synth"/>
    <property type="match status" value="1"/>
</dbReference>